<evidence type="ECO:0000313" key="2">
    <source>
        <dbReference type="EMBL" id="GAA4791367.1"/>
    </source>
</evidence>
<evidence type="ECO:0000313" key="3">
    <source>
        <dbReference type="Proteomes" id="UP001500928"/>
    </source>
</evidence>
<dbReference type="Pfam" id="PF21805">
    <property type="entry name" value="Imm5_like"/>
    <property type="match status" value="1"/>
</dbReference>
<dbReference type="InterPro" id="IPR048667">
    <property type="entry name" value="Imm5-like"/>
</dbReference>
<dbReference type="Proteomes" id="UP001500928">
    <property type="component" value="Unassembled WGS sequence"/>
</dbReference>
<comment type="caution">
    <text evidence="2">The sequence shown here is derived from an EMBL/GenBank/DDBJ whole genome shotgun (WGS) entry which is preliminary data.</text>
</comment>
<organism evidence="2 3">
    <name type="scientific">Actinomycetospora chlora</name>
    <dbReference type="NCBI Taxonomy" id="663608"/>
    <lineage>
        <taxon>Bacteria</taxon>
        <taxon>Bacillati</taxon>
        <taxon>Actinomycetota</taxon>
        <taxon>Actinomycetes</taxon>
        <taxon>Pseudonocardiales</taxon>
        <taxon>Pseudonocardiaceae</taxon>
        <taxon>Actinomycetospora</taxon>
    </lineage>
</organism>
<proteinExistence type="predicted"/>
<name>A0ABP9BAB4_9PSEU</name>
<protein>
    <recommendedName>
        <fullName evidence="1">Imm-5-like domain-containing protein</fullName>
    </recommendedName>
</protein>
<reference evidence="3" key="1">
    <citation type="journal article" date="2019" name="Int. J. Syst. Evol. Microbiol.">
        <title>The Global Catalogue of Microorganisms (GCM) 10K type strain sequencing project: providing services to taxonomists for standard genome sequencing and annotation.</title>
        <authorList>
            <consortium name="The Broad Institute Genomics Platform"/>
            <consortium name="The Broad Institute Genome Sequencing Center for Infectious Disease"/>
            <person name="Wu L."/>
            <person name="Ma J."/>
        </authorList>
    </citation>
    <scope>NUCLEOTIDE SEQUENCE [LARGE SCALE GENOMIC DNA]</scope>
    <source>
        <strain evidence="3">JCM 17979</strain>
    </source>
</reference>
<evidence type="ECO:0000259" key="1">
    <source>
        <dbReference type="Pfam" id="PF21805"/>
    </source>
</evidence>
<accession>A0ABP9BAB4</accession>
<dbReference type="RefSeq" id="WP_345415595.1">
    <property type="nucleotide sequence ID" value="NZ_BAABHO010000020.1"/>
</dbReference>
<keyword evidence="3" id="KW-1185">Reference proteome</keyword>
<feature type="domain" description="Imm-5-like" evidence="1">
    <location>
        <begin position="14"/>
        <end position="122"/>
    </location>
</feature>
<gene>
    <name evidence="2" type="ORF">GCM10023200_28220</name>
</gene>
<sequence>MPGPTIELSLDEIRAVTAYAVACARPALALADADERPRAAIAAAQAFADGEPRTRALRNAAWAAHRAAREARDAGEPAASEAARATGPAPGAAFLHPLAQATQVDHVLGAAAHAALALAPDDHLAQCAALATPDVVDVLCRYPPAPPGRGRAGELVRALDAALRR</sequence>
<dbReference type="EMBL" id="BAABHO010000020">
    <property type="protein sequence ID" value="GAA4791367.1"/>
    <property type="molecule type" value="Genomic_DNA"/>
</dbReference>